<comment type="similarity">
    <text evidence="2 9">Belongs to the RecN family.</text>
</comment>
<feature type="coiled-coil region" evidence="10">
    <location>
        <begin position="140"/>
        <end position="187"/>
    </location>
</feature>
<dbReference type="Proteomes" id="UP000317315">
    <property type="component" value="Unassembled WGS sequence"/>
</dbReference>
<name>A0A521CBK1_9BACT</name>
<evidence type="ECO:0000256" key="10">
    <source>
        <dbReference type="SAM" id="Coils"/>
    </source>
</evidence>
<dbReference type="GO" id="GO:0043590">
    <property type="term" value="C:bacterial nucleoid"/>
    <property type="evidence" value="ECO:0007669"/>
    <property type="project" value="TreeGrafter"/>
</dbReference>
<evidence type="ECO:0000256" key="6">
    <source>
        <dbReference type="ARBA" id="ARBA00022840"/>
    </source>
</evidence>
<feature type="domain" description="RecF/RecN/SMC N-terminal" evidence="11">
    <location>
        <begin position="64"/>
        <end position="479"/>
    </location>
</feature>
<dbReference type="Gene3D" id="3.40.50.300">
    <property type="entry name" value="P-loop containing nucleotide triphosphate hydrolases"/>
    <property type="match status" value="2"/>
</dbReference>
<dbReference type="InterPro" id="IPR003395">
    <property type="entry name" value="RecF/RecN/SMC_N"/>
</dbReference>
<keyword evidence="6" id="KW-0067">ATP-binding</keyword>
<accession>A0A521CBK1</accession>
<dbReference type="PANTHER" id="PTHR11059">
    <property type="entry name" value="DNA REPAIR PROTEIN RECN"/>
    <property type="match status" value="1"/>
</dbReference>
<protein>
    <recommendedName>
        <fullName evidence="3 9">DNA repair protein RecN</fullName>
    </recommendedName>
    <alternativeName>
        <fullName evidence="8 9">Recombination protein N</fullName>
    </alternativeName>
</protein>
<keyword evidence="10" id="KW-0175">Coiled coil</keyword>
<evidence type="ECO:0000256" key="7">
    <source>
        <dbReference type="ARBA" id="ARBA00023204"/>
    </source>
</evidence>
<evidence type="ECO:0000256" key="2">
    <source>
        <dbReference type="ARBA" id="ARBA00009441"/>
    </source>
</evidence>
<evidence type="ECO:0000313" key="12">
    <source>
        <dbReference type="EMBL" id="SMO56796.1"/>
    </source>
</evidence>
<evidence type="ECO:0000256" key="3">
    <source>
        <dbReference type="ARBA" id="ARBA00021315"/>
    </source>
</evidence>
<dbReference type="PIRSF" id="PIRSF003128">
    <property type="entry name" value="RecN"/>
    <property type="match status" value="1"/>
</dbReference>
<keyword evidence="4" id="KW-0547">Nucleotide-binding</keyword>
<comment type="function">
    <text evidence="1 9">May be involved in recombinational repair of damaged DNA.</text>
</comment>
<evidence type="ECO:0000256" key="1">
    <source>
        <dbReference type="ARBA" id="ARBA00003618"/>
    </source>
</evidence>
<dbReference type="RefSeq" id="WP_142935398.1">
    <property type="nucleotide sequence ID" value="NZ_FXTM01000011.1"/>
</dbReference>
<evidence type="ECO:0000256" key="8">
    <source>
        <dbReference type="ARBA" id="ARBA00033408"/>
    </source>
</evidence>
<dbReference type="GO" id="GO:0005524">
    <property type="term" value="F:ATP binding"/>
    <property type="evidence" value="ECO:0007669"/>
    <property type="project" value="UniProtKB-KW"/>
</dbReference>
<feature type="coiled-coil region" evidence="10">
    <location>
        <begin position="297"/>
        <end position="334"/>
    </location>
</feature>
<proteinExistence type="inferred from homology"/>
<evidence type="ECO:0000313" key="13">
    <source>
        <dbReference type="Proteomes" id="UP000317315"/>
    </source>
</evidence>
<reference evidence="12 13" key="1">
    <citation type="submission" date="2017-05" db="EMBL/GenBank/DDBJ databases">
        <authorList>
            <person name="Varghese N."/>
            <person name="Submissions S."/>
        </authorList>
    </citation>
    <scope>NUCLEOTIDE SEQUENCE [LARGE SCALE GENOMIC DNA]</scope>
    <source>
        <strain evidence="12 13">DSM 16304</strain>
    </source>
</reference>
<gene>
    <name evidence="12" type="ORF">SAMN06269117_11133</name>
</gene>
<dbReference type="GO" id="GO:0006310">
    <property type="term" value="P:DNA recombination"/>
    <property type="evidence" value="ECO:0007669"/>
    <property type="project" value="InterPro"/>
</dbReference>
<organism evidence="12 13">
    <name type="scientific">Balnearium lithotrophicum</name>
    <dbReference type="NCBI Taxonomy" id="223788"/>
    <lineage>
        <taxon>Bacteria</taxon>
        <taxon>Pseudomonadati</taxon>
        <taxon>Aquificota</taxon>
        <taxon>Aquificia</taxon>
        <taxon>Desulfurobacteriales</taxon>
        <taxon>Desulfurobacteriaceae</taxon>
        <taxon>Balnearium</taxon>
    </lineage>
</organism>
<dbReference type="Pfam" id="PF02463">
    <property type="entry name" value="SMC_N"/>
    <property type="match status" value="1"/>
</dbReference>
<dbReference type="GO" id="GO:0006281">
    <property type="term" value="P:DNA repair"/>
    <property type="evidence" value="ECO:0007669"/>
    <property type="project" value="UniProtKB-KW"/>
</dbReference>
<dbReference type="SUPFAM" id="SSF52540">
    <property type="entry name" value="P-loop containing nucleoside triphosphate hydrolases"/>
    <property type="match status" value="1"/>
</dbReference>
<keyword evidence="5 9" id="KW-0227">DNA damage</keyword>
<keyword evidence="13" id="KW-1185">Reference proteome</keyword>
<keyword evidence="7 9" id="KW-0234">DNA repair</keyword>
<dbReference type="InterPro" id="IPR027417">
    <property type="entry name" value="P-loop_NTPase"/>
</dbReference>
<evidence type="ECO:0000256" key="5">
    <source>
        <dbReference type="ARBA" id="ARBA00022763"/>
    </source>
</evidence>
<sequence length="520" mass="59824">MLEELRVNSFGGISGELFLSPNFNVIIGETGTGKSLLVSSIKFLMGEKFPFVTEDTFVEAVLRVDGEEIFVRRDFKGGRSRYFLNGMRVPQRKIYEVLSPLFFIQSQREGINLLKPSYQLKILDRFSKTEGLLEEFRGVLKKYSSKLSELAELKEQERLRDREIDILKFQINEIEEVNLQIGEEEELLELREKLSKIEEIRKVRETSLFLLYEGEVSVLSLLSDVIREFDSLNMYGEISEKLSSVYYEVESIVSEIERKMNPPETELSLEEIEERLYKIEKLKKKYGSSYEEIYDFLNKSKEKLERLENVSYEIENLERELEEIKEKLYQIGKKISIKRKEGSSLLKKYLEREFSELGLNSARFEIEFQDLKEPSPVGLETVRFLFSGNPILPLSPISESISGGELSRFLLSILSIFSLPSATMVFDEIDSGMSGKILKKVARKLKLISRNQQVIAVTHSPQVVAPADRVFKLERTGNGKVEVNVLENSSLVEEISKMISGDVTQGSIRAVKDLLNSWEE</sequence>
<evidence type="ECO:0000256" key="9">
    <source>
        <dbReference type="PIRNR" id="PIRNR003128"/>
    </source>
</evidence>
<dbReference type="GO" id="GO:0009432">
    <property type="term" value="P:SOS response"/>
    <property type="evidence" value="ECO:0007669"/>
    <property type="project" value="TreeGrafter"/>
</dbReference>
<dbReference type="EMBL" id="FXTM01000011">
    <property type="protein sequence ID" value="SMO56796.1"/>
    <property type="molecule type" value="Genomic_DNA"/>
</dbReference>
<evidence type="ECO:0000256" key="4">
    <source>
        <dbReference type="ARBA" id="ARBA00022741"/>
    </source>
</evidence>
<evidence type="ECO:0000259" key="11">
    <source>
        <dbReference type="Pfam" id="PF02463"/>
    </source>
</evidence>
<dbReference type="InterPro" id="IPR004604">
    <property type="entry name" value="DNA_recomb/repair_RecN"/>
</dbReference>
<dbReference type="AlphaFoldDB" id="A0A521CBK1"/>
<dbReference type="PANTHER" id="PTHR11059:SF0">
    <property type="entry name" value="DNA REPAIR PROTEIN RECN"/>
    <property type="match status" value="1"/>
</dbReference>
<dbReference type="OrthoDB" id="9806954at2"/>